<dbReference type="HOGENOM" id="CLU_1523005_0_0_11"/>
<evidence type="ECO:0000313" key="7">
    <source>
        <dbReference type="EMBL" id="AEH07766.1"/>
    </source>
</evidence>
<feature type="region of interest" description="Disordered" evidence="5">
    <location>
        <begin position="89"/>
        <end position="130"/>
    </location>
</feature>
<evidence type="ECO:0008006" key="9">
    <source>
        <dbReference type="Google" id="ProtNLM"/>
    </source>
</evidence>
<evidence type="ECO:0000256" key="6">
    <source>
        <dbReference type="SAM" id="Phobius"/>
    </source>
</evidence>
<evidence type="ECO:0000313" key="8">
    <source>
        <dbReference type="Proteomes" id="UP000001549"/>
    </source>
</evidence>
<accession>F8B2P6</accession>
<dbReference type="InterPro" id="IPR006603">
    <property type="entry name" value="PQ-loop_rpt"/>
</dbReference>
<evidence type="ECO:0000256" key="5">
    <source>
        <dbReference type="SAM" id="MobiDB-lite"/>
    </source>
</evidence>
<dbReference type="KEGG" id="fsy:FsymDg_0194"/>
<dbReference type="eggNOG" id="COG4095">
    <property type="taxonomic scope" value="Bacteria"/>
</dbReference>
<keyword evidence="2 6" id="KW-0812">Transmembrane</keyword>
<reference evidence="7 8" key="1">
    <citation type="submission" date="2011-05" db="EMBL/GenBank/DDBJ databases">
        <title>Complete sequence of chromosome of Frankia symbiont of Datisca glomerata.</title>
        <authorList>
            <consortium name="US DOE Joint Genome Institute"/>
            <person name="Lucas S."/>
            <person name="Han J."/>
            <person name="Lapidus A."/>
            <person name="Cheng J.-F."/>
            <person name="Goodwin L."/>
            <person name="Pitluck S."/>
            <person name="Peters L."/>
            <person name="Mikhailova N."/>
            <person name="Chertkov O."/>
            <person name="Teshima H."/>
            <person name="Han C."/>
            <person name="Tapia R."/>
            <person name="Land M."/>
            <person name="Hauser L."/>
            <person name="Kyrpides N."/>
            <person name="Ivanova N."/>
            <person name="Pagani I."/>
            <person name="Berry A."/>
            <person name="Pawlowski K."/>
            <person name="Persson T."/>
            <person name="Vanden Heuvel B."/>
            <person name="Benson D."/>
            <person name="Woyke T."/>
        </authorList>
    </citation>
    <scope>NUCLEOTIDE SEQUENCE [LARGE SCALE GENOMIC DNA]</scope>
    <source>
        <strain evidence="8">4085684</strain>
    </source>
</reference>
<evidence type="ECO:0000256" key="1">
    <source>
        <dbReference type="ARBA" id="ARBA00004141"/>
    </source>
</evidence>
<keyword evidence="3 6" id="KW-1133">Transmembrane helix</keyword>
<feature type="transmembrane region" description="Helical" evidence="6">
    <location>
        <begin position="33"/>
        <end position="53"/>
    </location>
</feature>
<name>F8B2P6_9ACTN</name>
<dbReference type="Pfam" id="PF04193">
    <property type="entry name" value="PQ-loop"/>
    <property type="match status" value="1"/>
</dbReference>
<gene>
    <name evidence="7" type="ordered locus">FsymDg_0194</name>
</gene>
<dbReference type="Gene3D" id="1.20.1280.290">
    <property type="match status" value="1"/>
</dbReference>
<dbReference type="GO" id="GO:0016020">
    <property type="term" value="C:membrane"/>
    <property type="evidence" value="ECO:0007669"/>
    <property type="project" value="UniProtKB-SubCell"/>
</dbReference>
<dbReference type="Proteomes" id="UP000001549">
    <property type="component" value="Chromosome"/>
</dbReference>
<dbReference type="STRING" id="656024.FsymDg_0194"/>
<dbReference type="AlphaFoldDB" id="F8B2P6"/>
<dbReference type="EMBL" id="CP002801">
    <property type="protein sequence ID" value="AEH07766.1"/>
    <property type="molecule type" value="Genomic_DNA"/>
</dbReference>
<evidence type="ECO:0000256" key="2">
    <source>
        <dbReference type="ARBA" id="ARBA00022692"/>
    </source>
</evidence>
<evidence type="ECO:0000256" key="4">
    <source>
        <dbReference type="ARBA" id="ARBA00023136"/>
    </source>
</evidence>
<evidence type="ECO:0000256" key="3">
    <source>
        <dbReference type="ARBA" id="ARBA00022989"/>
    </source>
</evidence>
<sequence>MTILGLLAGALTTGCWLPQLLRSWRTRSARDISWTYLGILGLGVTLWLSYGLLTNEMTIILANGATASAIIALAGPKASFRPRSAENHMTTDTAVARARPRRPARAERGRSRFRSHPSGPDRRPHMRSGTIRAGVRGRFMAGSWQASSAEGAGPVAPRRVANRIRHSRKAEFPMNF</sequence>
<protein>
    <recommendedName>
        <fullName evidence="9">MtN3 and saliva related transmembrane protein</fullName>
    </recommendedName>
</protein>
<proteinExistence type="predicted"/>
<keyword evidence="4 6" id="KW-0472">Membrane</keyword>
<organism evidence="7 8">
    <name type="scientific">Candidatus Protofrankia datiscae</name>
    <dbReference type="NCBI Taxonomy" id="2716812"/>
    <lineage>
        <taxon>Bacteria</taxon>
        <taxon>Bacillati</taxon>
        <taxon>Actinomycetota</taxon>
        <taxon>Actinomycetes</taxon>
        <taxon>Frankiales</taxon>
        <taxon>Frankiaceae</taxon>
        <taxon>Protofrankia</taxon>
    </lineage>
</organism>
<comment type="subcellular location">
    <subcellularLocation>
        <location evidence="1">Membrane</location>
        <topology evidence="1">Multi-pass membrane protein</topology>
    </subcellularLocation>
</comment>
<keyword evidence="8" id="KW-1185">Reference proteome</keyword>